<dbReference type="PROSITE" id="PS50943">
    <property type="entry name" value="HTH_CROC1"/>
    <property type="match status" value="1"/>
</dbReference>
<evidence type="ECO:0000313" key="3">
    <source>
        <dbReference type="EMBL" id="XBX74413.1"/>
    </source>
</evidence>
<dbReference type="Pfam" id="PF01381">
    <property type="entry name" value="HTH_3"/>
    <property type="match status" value="1"/>
</dbReference>
<accession>A0AAU7VJW7</accession>
<dbReference type="RefSeq" id="WP_350343165.1">
    <property type="nucleotide sequence ID" value="NZ_CP158367.1"/>
</dbReference>
<dbReference type="InterPro" id="IPR001387">
    <property type="entry name" value="Cro/C1-type_HTH"/>
</dbReference>
<reference evidence="3" key="1">
    <citation type="journal article" date="2013" name="Extremophiles">
        <title>Proteinivorax tanatarense gen. nov., sp. nov., an anaerobic, haloalkaliphilic, proteolytic bacterium isolated from a decaying algal bloom, and proposal of Proteinivoraceae fam. nov.</title>
        <authorList>
            <person name="Kevbrin V."/>
            <person name="Boltyanskaya Y."/>
            <person name="Zhilina T."/>
            <person name="Kolganova T."/>
            <person name="Lavrentjeva E."/>
            <person name="Kuznetsov B."/>
        </authorList>
    </citation>
    <scope>NUCLEOTIDE SEQUENCE</scope>
    <source>
        <strain evidence="3">Z-910T</strain>
    </source>
</reference>
<dbReference type="GO" id="GO:0003677">
    <property type="term" value="F:DNA binding"/>
    <property type="evidence" value="ECO:0007669"/>
    <property type="project" value="InterPro"/>
</dbReference>
<dbReference type="InterPro" id="IPR010982">
    <property type="entry name" value="Lambda_DNA-bd_dom_sf"/>
</dbReference>
<dbReference type="EMBL" id="CP158367">
    <property type="protein sequence ID" value="XBX74413.1"/>
    <property type="molecule type" value="Genomic_DNA"/>
</dbReference>
<evidence type="ECO:0000259" key="2">
    <source>
        <dbReference type="PROSITE" id="PS50943"/>
    </source>
</evidence>
<protein>
    <submittedName>
        <fullName evidence="3">Helix-turn-helix transcriptional regulator</fullName>
    </submittedName>
</protein>
<dbReference type="CDD" id="cd00093">
    <property type="entry name" value="HTH_XRE"/>
    <property type="match status" value="1"/>
</dbReference>
<reference evidence="3" key="2">
    <citation type="submission" date="2024-06" db="EMBL/GenBank/DDBJ databases">
        <authorList>
            <person name="Petrova K.O."/>
            <person name="Toshchakov S.V."/>
            <person name="Boltjanskaja Y.V."/>
            <person name="Kevbrin V."/>
        </authorList>
    </citation>
    <scope>NUCLEOTIDE SEQUENCE</scope>
    <source>
        <strain evidence="3">Z-910T</strain>
    </source>
</reference>
<name>A0AAU7VJW7_9FIRM</name>
<proteinExistence type="predicted"/>
<dbReference type="Gene3D" id="1.25.40.10">
    <property type="entry name" value="Tetratricopeptide repeat domain"/>
    <property type="match status" value="1"/>
</dbReference>
<dbReference type="SUPFAM" id="SSF47413">
    <property type="entry name" value="lambda repressor-like DNA-binding domains"/>
    <property type="match status" value="1"/>
</dbReference>
<feature type="repeat" description="TPR" evidence="1">
    <location>
        <begin position="266"/>
        <end position="299"/>
    </location>
</feature>
<dbReference type="InterPro" id="IPR019734">
    <property type="entry name" value="TPR_rpt"/>
</dbReference>
<dbReference type="InterPro" id="IPR011990">
    <property type="entry name" value="TPR-like_helical_dom_sf"/>
</dbReference>
<gene>
    <name evidence="3" type="ORF">PRVXT_002449</name>
</gene>
<feature type="domain" description="HTH cro/C1-type" evidence="2">
    <location>
        <begin position="12"/>
        <end position="66"/>
    </location>
</feature>
<evidence type="ECO:0000256" key="1">
    <source>
        <dbReference type="PROSITE-ProRule" id="PRU00339"/>
    </source>
</evidence>
<dbReference type="Gene3D" id="1.10.260.40">
    <property type="entry name" value="lambda repressor-like DNA-binding domains"/>
    <property type="match status" value="1"/>
</dbReference>
<dbReference type="SMART" id="SM00530">
    <property type="entry name" value="HTH_XRE"/>
    <property type="match status" value="1"/>
</dbReference>
<dbReference type="AlphaFoldDB" id="A0AAU7VJW7"/>
<keyword evidence="1" id="KW-0802">TPR repeat</keyword>
<dbReference type="PROSITE" id="PS50005">
    <property type="entry name" value="TPR"/>
    <property type="match status" value="1"/>
</dbReference>
<dbReference type="SUPFAM" id="SSF48452">
    <property type="entry name" value="TPR-like"/>
    <property type="match status" value="1"/>
</dbReference>
<organism evidence="3">
    <name type="scientific">Proteinivorax tanatarense</name>
    <dbReference type="NCBI Taxonomy" id="1260629"/>
    <lineage>
        <taxon>Bacteria</taxon>
        <taxon>Bacillati</taxon>
        <taxon>Bacillota</taxon>
        <taxon>Clostridia</taxon>
        <taxon>Eubacteriales</taxon>
        <taxon>Proteinivoracaceae</taxon>
        <taxon>Proteinivorax</taxon>
    </lineage>
</organism>
<sequence>MKNNTKILGMLIKKNRLEQNMSQEGLCQGICAVSYLSKIEKGTIICSEEILRQLLDVLGISLPTDIDLTIYENKINDFFHYYFFDNKDKVKDIMNELKEKSSVLAHSNLAIDMMLVEAYWSYLFGSNDKENINNIIRQLLPFKHYMNEIQTYRLYIIMGQLEGFINHDYHSSLNYFTKAKNNTPEGFALAGVVAAHYGLGNYLDSIVLGEEAYIKLTQEGNIEFAIYVCNIIAASYANYRDVEKMAKYFKRAISLIKSDVNSARLGHVYYNLGSGYLVTANYSEAIKYFNLSYEILNQLINSDTRFYIYLLQKLFLANFAIGKKQQAGYYLKLSEQCYKDFPEQINIALKASLKWLQKMYTIENYLYNKEYLNAIKDLYEVSINDTHRGYTLLYADYLVDTYKKQRKYKEALKVTEYLHVKSQFS</sequence>
<dbReference type="SMART" id="SM00028">
    <property type="entry name" value="TPR"/>
    <property type="match status" value="2"/>
</dbReference>